<dbReference type="Gene3D" id="1.25.10.90">
    <property type="match status" value="1"/>
</dbReference>
<name>A0A6I1EU56_9BURK</name>
<dbReference type="OrthoDB" id="9784740at2"/>
<dbReference type="CDD" id="cd06561">
    <property type="entry name" value="AlkD_like"/>
    <property type="match status" value="1"/>
</dbReference>
<evidence type="ECO:0000313" key="2">
    <source>
        <dbReference type="Proteomes" id="UP000430564"/>
    </source>
</evidence>
<dbReference type="EMBL" id="WEHX01000006">
    <property type="protein sequence ID" value="KAB7662608.1"/>
    <property type="molecule type" value="Genomic_DNA"/>
</dbReference>
<gene>
    <name evidence="1" type="ORF">GBM95_02300</name>
</gene>
<comment type="caution">
    <text evidence="1">The sequence shown here is derived from an EMBL/GenBank/DDBJ whole genome shotgun (WGS) entry which is preliminary data.</text>
</comment>
<organism evidence="1 2">
    <name type="scientific">Sutterella seckii</name>
    <dbReference type="NCBI Taxonomy" id="1944635"/>
    <lineage>
        <taxon>Bacteria</taxon>
        <taxon>Pseudomonadati</taxon>
        <taxon>Pseudomonadota</taxon>
        <taxon>Betaproteobacteria</taxon>
        <taxon>Burkholderiales</taxon>
        <taxon>Sutterellaceae</taxon>
        <taxon>Sutterella</taxon>
    </lineage>
</organism>
<dbReference type="Proteomes" id="UP000430564">
    <property type="component" value="Unassembled WGS sequence"/>
</dbReference>
<dbReference type="InterPro" id="IPR014825">
    <property type="entry name" value="DNA_alkylation"/>
</dbReference>
<dbReference type="AlphaFoldDB" id="A0A6I1EU56"/>
<dbReference type="SUPFAM" id="SSF48371">
    <property type="entry name" value="ARM repeat"/>
    <property type="match status" value="1"/>
</dbReference>
<evidence type="ECO:0000313" key="1">
    <source>
        <dbReference type="EMBL" id="KAB7662608.1"/>
    </source>
</evidence>
<proteinExistence type="predicted"/>
<accession>A0A6I1EU56</accession>
<dbReference type="InterPro" id="IPR016024">
    <property type="entry name" value="ARM-type_fold"/>
</dbReference>
<sequence length="252" mass="28472">MTLLDELHMELIHAADFRMYDTKGVMLPGVPYRIGVPMAAVRAAAQRIIRSGRSREFLAEALVPGKVRAHEVLKTTGLVIALEKRFPLGERLQYARQYQSFITNWALCDLFAGSMKCLRKSPDDAFCFIRELIESDELWRVRTGLVLLLTNFLDESTLPRALSLALDKNVLRWAGKAYYVSMGLAWALSIFYVADADLTRRTFLESAASGGLDPVTARRTAQKIRESLRVSRADAREFKENTESAIRRSRGL</sequence>
<reference evidence="1 2" key="1">
    <citation type="submission" date="2019-10" db="EMBL/GenBank/DDBJ databases">
        <title>Genome diversity of Sutterella seckii.</title>
        <authorList>
            <person name="Chaplin A.V."/>
            <person name="Sokolova S.R."/>
            <person name="Mosin K.A."/>
            <person name="Ivanova E.L."/>
            <person name="Kochetkova T.O."/>
            <person name="Goltsov A.Y."/>
            <person name="Trofimov D.Y."/>
            <person name="Efimov B.A."/>
        </authorList>
    </citation>
    <scope>NUCLEOTIDE SEQUENCE [LARGE SCALE GENOMIC DNA]</scope>
    <source>
        <strain evidence="1 2">ASD393</strain>
    </source>
</reference>
<protein>
    <submittedName>
        <fullName evidence="1">DNA alkylation repair protein</fullName>
    </submittedName>
</protein>
<dbReference type="Pfam" id="PF08713">
    <property type="entry name" value="DNA_alkylation"/>
    <property type="match status" value="1"/>
</dbReference>
<dbReference type="RefSeq" id="WP_152157600.1">
    <property type="nucleotide sequence ID" value="NZ_WEHX01000006.1"/>
</dbReference>